<dbReference type="EMBL" id="CP009390">
    <property type="protein sequence ID" value="AIN98261.1"/>
    <property type="molecule type" value="Genomic_DNA"/>
</dbReference>
<gene>
    <name evidence="14" type="ORF">LPMP_211830</name>
</gene>
<dbReference type="Proteomes" id="UP000063063">
    <property type="component" value="Chromosome 21"/>
</dbReference>
<dbReference type="GeneID" id="22575005"/>
<evidence type="ECO:0000256" key="9">
    <source>
        <dbReference type="ARBA" id="ARBA00070492"/>
    </source>
</evidence>
<feature type="region of interest" description="Disordered" evidence="11">
    <location>
        <begin position="127"/>
        <end position="297"/>
    </location>
</feature>
<dbReference type="PANTHER" id="PTHR31363:SF0">
    <property type="entry name" value="TRAF3-INTERACTING PROTEIN 1"/>
    <property type="match status" value="1"/>
</dbReference>
<dbReference type="OrthoDB" id="10258914at2759"/>
<comment type="similarity">
    <text evidence="8">Belongs to the TRAF3IP1 family.</text>
</comment>
<dbReference type="GO" id="GO:0042073">
    <property type="term" value="P:intraciliary transport"/>
    <property type="evidence" value="ECO:0007669"/>
    <property type="project" value="TreeGrafter"/>
</dbReference>
<evidence type="ECO:0000256" key="3">
    <source>
        <dbReference type="ARBA" id="ARBA00022490"/>
    </source>
</evidence>
<evidence type="ECO:0000256" key="2">
    <source>
        <dbReference type="ARBA" id="ARBA00004430"/>
    </source>
</evidence>
<evidence type="ECO:0000256" key="11">
    <source>
        <dbReference type="SAM" id="MobiDB-lite"/>
    </source>
</evidence>
<organism evidence="14 15">
    <name type="scientific">Leishmania panamensis</name>
    <dbReference type="NCBI Taxonomy" id="5679"/>
    <lineage>
        <taxon>Eukaryota</taxon>
        <taxon>Discoba</taxon>
        <taxon>Euglenozoa</taxon>
        <taxon>Kinetoplastea</taxon>
        <taxon>Metakinetoplastina</taxon>
        <taxon>Trypanosomatida</taxon>
        <taxon>Trypanosomatidae</taxon>
        <taxon>Leishmaniinae</taxon>
        <taxon>Leishmania</taxon>
        <taxon>Leishmania guyanensis species complex</taxon>
    </lineage>
</organism>
<feature type="domain" description="TRAF3-interacting protein 1 C-terminal" evidence="13">
    <location>
        <begin position="318"/>
        <end position="483"/>
    </location>
</feature>
<dbReference type="Gene3D" id="1.10.418.50">
    <property type="entry name" value="Microtubule-binding protein MIP-T3"/>
    <property type="match status" value="1"/>
</dbReference>
<dbReference type="InterPro" id="IPR042576">
    <property type="entry name" value="TRAF3IP1_N_sf"/>
</dbReference>
<feature type="compositionally biased region" description="Low complexity" evidence="11">
    <location>
        <begin position="213"/>
        <end position="222"/>
    </location>
</feature>
<dbReference type="RefSeq" id="XP_010698968.1">
    <property type="nucleotide sequence ID" value="XM_010700666.1"/>
</dbReference>
<feature type="compositionally biased region" description="Polar residues" evidence="11">
    <location>
        <begin position="362"/>
        <end position="371"/>
    </location>
</feature>
<name>A0A088S9F4_LEIPA</name>
<evidence type="ECO:0000256" key="10">
    <source>
        <dbReference type="SAM" id="Coils"/>
    </source>
</evidence>
<sequence>MEAIIEKTQKELGVVIQAPKLTEKLLSRPPFRYIHDIVMSVMRATGFPDGIFNADQLDSSKVTDKKAKVQFLEKLIAAVEAATGTPIAARPSKIVAGEEAEKTNELFQQLAKCATLSPAQRESALQKVKSGDKQVAAAPSPALSAPAAADDRALSSNKEVTQAKAALQGSEDEHMKRRGEERRRRHEEKRREAERAKEKTVTESSSRTKEESSQAAATTASSEIERHRHREDKKRESVDAVDTATTSARKAPPRPKPTHEVIEAQRAAADAAPAVSVIREGKRGKADVESEDDEKADWQKVAEQYEVKPAARTAAVGEDAEVKGLLGQQALKAKRDQEAAARRAEVSSDGAAPADGGIIIRSNKNTASRGSGSHVLSDGDLNQLREQLQLLTKASNPLGKFLETIHDDIDSMTRELEMWRSESRSQALAAAEARRQTEETLQEIHANLQNLEDAISDQMLKTNNLRQTILANDAAMEAMTRTIVNPDIAAQ</sequence>
<feature type="domain" description="TRAF3-interacting protein 1 N-terminal" evidence="12">
    <location>
        <begin position="4"/>
        <end position="115"/>
    </location>
</feature>
<evidence type="ECO:0000313" key="14">
    <source>
        <dbReference type="EMBL" id="AIN98261.1"/>
    </source>
</evidence>
<keyword evidence="7" id="KW-0966">Cell projection</keyword>
<dbReference type="GO" id="GO:0048731">
    <property type="term" value="P:system development"/>
    <property type="evidence" value="ECO:0007669"/>
    <property type="project" value="UniProtKB-ARBA"/>
</dbReference>
<dbReference type="Pfam" id="PF10243">
    <property type="entry name" value="MIP-T3"/>
    <property type="match status" value="1"/>
</dbReference>
<dbReference type="VEuPathDB" id="TriTrypDB:LPMP_211830"/>
<evidence type="ECO:0000256" key="8">
    <source>
        <dbReference type="ARBA" id="ARBA00043971"/>
    </source>
</evidence>
<dbReference type="InterPro" id="IPR040468">
    <property type="entry name" value="TRAF3IP1_N"/>
</dbReference>
<dbReference type="AlphaFoldDB" id="A0A088S9F4"/>
<proteinExistence type="inferred from homology"/>
<keyword evidence="15" id="KW-1185">Reference proteome</keyword>
<feature type="region of interest" description="Disordered" evidence="11">
    <location>
        <begin position="341"/>
        <end position="378"/>
    </location>
</feature>
<protein>
    <recommendedName>
        <fullName evidence="9">TRAF3-interacting protein 1</fullName>
    </recommendedName>
</protein>
<keyword evidence="3" id="KW-0963">Cytoplasm</keyword>
<keyword evidence="4" id="KW-0970">Cilium biogenesis/degradation</keyword>
<dbReference type="Pfam" id="PF17749">
    <property type="entry name" value="MIP-T3_C"/>
    <property type="match status" value="1"/>
</dbReference>
<dbReference type="GO" id="GO:0060271">
    <property type="term" value="P:cilium assembly"/>
    <property type="evidence" value="ECO:0007669"/>
    <property type="project" value="TreeGrafter"/>
</dbReference>
<dbReference type="VEuPathDB" id="TriTrypDB:LPAL13_210022300"/>
<dbReference type="GO" id="GO:0070507">
    <property type="term" value="P:regulation of microtubule cytoskeleton organization"/>
    <property type="evidence" value="ECO:0007669"/>
    <property type="project" value="TreeGrafter"/>
</dbReference>
<accession>A0A088S9F4</accession>
<dbReference type="KEGG" id="lpan:LPMP_211830"/>
<dbReference type="GO" id="GO:0005930">
    <property type="term" value="C:axoneme"/>
    <property type="evidence" value="ECO:0007669"/>
    <property type="project" value="UniProtKB-SubCell"/>
</dbReference>
<feature type="coiled-coil region" evidence="10">
    <location>
        <begin position="402"/>
        <end position="468"/>
    </location>
</feature>
<evidence type="ECO:0000256" key="4">
    <source>
        <dbReference type="ARBA" id="ARBA00022794"/>
    </source>
</evidence>
<dbReference type="FunFam" id="1.10.418.50:FF:000001">
    <property type="entry name" value="TRAF3-interacting protein 1 isoform X1"/>
    <property type="match status" value="1"/>
</dbReference>
<dbReference type="GO" id="GO:0036064">
    <property type="term" value="C:ciliary basal body"/>
    <property type="evidence" value="ECO:0007669"/>
    <property type="project" value="TreeGrafter"/>
</dbReference>
<evidence type="ECO:0000256" key="7">
    <source>
        <dbReference type="ARBA" id="ARBA00023273"/>
    </source>
</evidence>
<dbReference type="InterPro" id="IPR041476">
    <property type="entry name" value="TRAF3IP1_C"/>
</dbReference>
<evidence type="ECO:0000256" key="1">
    <source>
        <dbReference type="ARBA" id="ARBA00004120"/>
    </source>
</evidence>
<evidence type="ECO:0000256" key="6">
    <source>
        <dbReference type="ARBA" id="ARBA00023212"/>
    </source>
</evidence>
<feature type="compositionally biased region" description="Basic and acidic residues" evidence="11">
    <location>
        <begin position="171"/>
        <end position="182"/>
    </location>
</feature>
<keyword evidence="6" id="KW-0206">Cytoskeleton</keyword>
<dbReference type="GO" id="GO:0048513">
    <property type="term" value="P:animal organ development"/>
    <property type="evidence" value="ECO:0007669"/>
    <property type="project" value="UniProtKB-ARBA"/>
</dbReference>
<dbReference type="GO" id="GO:0008017">
    <property type="term" value="F:microtubule binding"/>
    <property type="evidence" value="ECO:0007669"/>
    <property type="project" value="InterPro"/>
</dbReference>
<evidence type="ECO:0000259" key="12">
    <source>
        <dbReference type="Pfam" id="PF10243"/>
    </source>
</evidence>
<feature type="compositionally biased region" description="Basic and acidic residues" evidence="11">
    <location>
        <begin position="189"/>
        <end position="212"/>
    </location>
</feature>
<dbReference type="GO" id="GO:0030992">
    <property type="term" value="C:intraciliary transport particle B"/>
    <property type="evidence" value="ECO:0007669"/>
    <property type="project" value="TreeGrafter"/>
</dbReference>
<reference evidence="14 15" key="1">
    <citation type="journal article" date="2015" name="Sci. Rep.">
        <title>The genome of Leishmania panamensis: insights into genomics of the L. (Viannia) subgenus.</title>
        <authorList>
            <person name="Llanes A."/>
            <person name="Restrepo C.M."/>
            <person name="Vecchio G.D."/>
            <person name="Anguizola F.J."/>
            <person name="Lleonart R."/>
        </authorList>
    </citation>
    <scope>NUCLEOTIDE SEQUENCE [LARGE SCALE GENOMIC DNA]</scope>
    <source>
        <strain evidence="14 15">MHOM/PA/94/PSC-1</strain>
    </source>
</reference>
<evidence type="ECO:0000256" key="5">
    <source>
        <dbReference type="ARBA" id="ARBA00023054"/>
    </source>
</evidence>
<dbReference type="eggNOG" id="KOG3809">
    <property type="taxonomic scope" value="Eukaryota"/>
</dbReference>
<dbReference type="PANTHER" id="PTHR31363">
    <property type="entry name" value="TRAF3-INTERACTING PROTEIN 1"/>
    <property type="match status" value="1"/>
</dbReference>
<evidence type="ECO:0000313" key="15">
    <source>
        <dbReference type="Proteomes" id="UP000063063"/>
    </source>
</evidence>
<evidence type="ECO:0000259" key="13">
    <source>
        <dbReference type="Pfam" id="PF17749"/>
    </source>
</evidence>
<dbReference type="InterPro" id="IPR018799">
    <property type="entry name" value="TRAF3IP1"/>
</dbReference>
<feature type="compositionally biased region" description="Basic and acidic residues" evidence="11">
    <location>
        <begin position="279"/>
        <end position="288"/>
    </location>
</feature>
<keyword evidence="5 10" id="KW-0175">Coiled coil</keyword>
<feature type="compositionally biased region" description="Low complexity" evidence="11">
    <location>
        <begin position="136"/>
        <end position="148"/>
    </location>
</feature>
<feature type="compositionally biased region" description="Low complexity" evidence="11">
    <location>
        <begin position="264"/>
        <end position="274"/>
    </location>
</feature>
<comment type="subcellular location">
    <subcellularLocation>
        <location evidence="2">Cytoplasm</location>
        <location evidence="2">Cytoskeleton</location>
        <location evidence="2">Cilium axoneme</location>
    </subcellularLocation>
    <subcellularLocation>
        <location evidence="1">Cytoplasm</location>
        <location evidence="1">Cytoskeleton</location>
        <location evidence="1">Cilium basal body</location>
    </subcellularLocation>
</comment>